<evidence type="ECO:0000256" key="1">
    <source>
        <dbReference type="SAM" id="MobiDB-lite"/>
    </source>
</evidence>
<dbReference type="CDD" id="cd00303">
    <property type="entry name" value="retropepsin_like"/>
    <property type="match status" value="1"/>
</dbReference>
<dbReference type="Gene3D" id="2.40.70.10">
    <property type="entry name" value="Acid Proteases"/>
    <property type="match status" value="1"/>
</dbReference>
<reference evidence="2" key="1">
    <citation type="journal article" date="2005" name="BMC Biol.">
        <title>The sequence of rice chromosomes 11 and 12, rich in disease resistance genes and recent gene duplications.</title>
        <authorList>
            <consortium name="The rice chromosomes 11 and 12 sequencing consortia"/>
        </authorList>
    </citation>
    <scope>NUCLEOTIDE SEQUENCE [LARGE SCALE GENOMIC DNA]</scope>
</reference>
<dbReference type="PANTHER" id="PTHR33067:SF32">
    <property type="entry name" value="ASPARTIC PEPTIDASE DDI1-TYPE DOMAIN-CONTAINING PROTEIN"/>
    <property type="match status" value="1"/>
</dbReference>
<reference evidence="2" key="3">
    <citation type="submission" date="2006-01" db="EMBL/GenBank/DDBJ databases">
        <authorList>
            <person name="Buell R."/>
        </authorList>
    </citation>
    <scope>NUCLEOTIDE SEQUENCE</scope>
</reference>
<gene>
    <name evidence="2" type="ordered locus">LOC_Os12g13260</name>
</gene>
<dbReference type="AlphaFoldDB" id="Q2QVC7"/>
<sequence length="390" mass="44678">MDEQFARFMDVIQNIHINIPLKDAMRVPTYTRYLKDILNNKRSLPTTEMIKLTEECSNAIPHRLPEKKDPGCPTISCSIRTQHFDQALCDLGASVSVMPKDIFDRLNYTVLIPTPMRLQLADSSVRYPAGIAEDVPVKIRDFFVPVDFVVLEMDSDKKTPLILGRPFLSTAEASIDVGARNIRFHINGKDEKFDFRPRAEQCSMVKIKYSPNARNIKEVEVQPWKMNNLIAFMKKSLEIEPTRKRPRPRETPTKTGVQAKAYKLPLLNPARVSPYALALFAVMRRRLSHLFKGSGSQSSRQQDESSDRSSDVLMEDTGAEPQLLTDADLDLVSGRERQAYRMLKDRVFAHTRAYDPEMARKIGMDVDFGVIWKTMGWHLLQQWMSLALVY</sequence>
<feature type="region of interest" description="Disordered" evidence="1">
    <location>
        <begin position="292"/>
        <end position="312"/>
    </location>
</feature>
<protein>
    <submittedName>
        <fullName evidence="2">Uncharacterized protein</fullName>
    </submittedName>
</protein>
<organism evidence="2">
    <name type="scientific">Oryza sativa subsp. japonica</name>
    <name type="common">Rice</name>
    <dbReference type="NCBI Taxonomy" id="39947"/>
    <lineage>
        <taxon>Eukaryota</taxon>
        <taxon>Viridiplantae</taxon>
        <taxon>Streptophyta</taxon>
        <taxon>Embryophyta</taxon>
        <taxon>Tracheophyta</taxon>
        <taxon>Spermatophyta</taxon>
        <taxon>Magnoliopsida</taxon>
        <taxon>Liliopsida</taxon>
        <taxon>Poales</taxon>
        <taxon>Poaceae</taxon>
        <taxon>BOP clade</taxon>
        <taxon>Oryzoideae</taxon>
        <taxon>Oryzeae</taxon>
        <taxon>Oryzinae</taxon>
        <taxon>Oryza</taxon>
        <taxon>Oryza sativa</taxon>
    </lineage>
</organism>
<dbReference type="SUPFAM" id="SSF50630">
    <property type="entry name" value="Acid proteases"/>
    <property type="match status" value="1"/>
</dbReference>
<dbReference type="EMBL" id="DP000011">
    <property type="protein sequence ID" value="ABA96893.1"/>
    <property type="molecule type" value="Genomic_DNA"/>
</dbReference>
<name>Q2QVC7_ORYSJ</name>
<accession>Q2QVC7</accession>
<evidence type="ECO:0000313" key="2">
    <source>
        <dbReference type="EMBL" id="ABA96893.1"/>
    </source>
</evidence>
<proteinExistence type="predicted"/>
<dbReference type="InterPro" id="IPR021109">
    <property type="entry name" value="Peptidase_aspartic_dom_sf"/>
</dbReference>
<reference evidence="2" key="2">
    <citation type="submission" date="2005-04" db="EMBL/GenBank/DDBJ databases">
        <authorList>
            <person name="Buell C.R."/>
            <person name="Wing R.A."/>
            <person name="McCombie W.A."/>
            <person name="Ouyang S."/>
        </authorList>
    </citation>
    <scope>NUCLEOTIDE SEQUENCE</scope>
</reference>
<feature type="compositionally biased region" description="Basic and acidic residues" evidence="1">
    <location>
        <begin position="301"/>
        <end position="310"/>
    </location>
</feature>
<dbReference type="PANTHER" id="PTHR33067">
    <property type="entry name" value="RNA-DIRECTED DNA POLYMERASE-RELATED"/>
    <property type="match status" value="1"/>
</dbReference>